<reference evidence="3" key="1">
    <citation type="submission" date="2016-10" db="EMBL/GenBank/DDBJ databases">
        <authorList>
            <person name="Varghese N."/>
            <person name="Submissions S."/>
        </authorList>
    </citation>
    <scope>NUCLEOTIDE SEQUENCE [LARGE SCALE GENOMIC DNA]</scope>
    <source>
        <strain evidence="3">JS21-1</strain>
    </source>
</reference>
<evidence type="ECO:0000313" key="3">
    <source>
        <dbReference type="Proteomes" id="UP000199214"/>
    </source>
</evidence>
<accession>A0A1H7FY76</accession>
<organism evidence="2 3">
    <name type="scientific">Sphingomonas palmae</name>
    <dbReference type="NCBI Taxonomy" id="1855283"/>
    <lineage>
        <taxon>Bacteria</taxon>
        <taxon>Pseudomonadati</taxon>
        <taxon>Pseudomonadota</taxon>
        <taxon>Alphaproteobacteria</taxon>
        <taxon>Sphingomonadales</taxon>
        <taxon>Sphingomonadaceae</taxon>
        <taxon>Sphingomonas</taxon>
    </lineage>
</organism>
<evidence type="ECO:0000313" key="2">
    <source>
        <dbReference type="EMBL" id="SEK30889.1"/>
    </source>
</evidence>
<keyword evidence="1" id="KW-1133">Transmembrane helix</keyword>
<feature type="transmembrane region" description="Helical" evidence="1">
    <location>
        <begin position="6"/>
        <end position="23"/>
    </location>
</feature>
<dbReference type="Proteomes" id="UP000199214">
    <property type="component" value="Unassembled WGS sequence"/>
</dbReference>
<dbReference type="AlphaFoldDB" id="A0A1H7FY76"/>
<name>A0A1H7FY76_9SPHN</name>
<gene>
    <name evidence="2" type="ORF">SAMN05216382_0159</name>
</gene>
<dbReference type="EMBL" id="FNZZ01000001">
    <property type="protein sequence ID" value="SEK30889.1"/>
    <property type="molecule type" value="Genomic_DNA"/>
</dbReference>
<keyword evidence="1" id="KW-0812">Transmembrane</keyword>
<dbReference type="STRING" id="1855283.SAMN05216382_0159"/>
<evidence type="ECO:0000256" key="1">
    <source>
        <dbReference type="SAM" id="Phobius"/>
    </source>
</evidence>
<keyword evidence="1" id="KW-0472">Membrane</keyword>
<sequence length="48" mass="5243">MLAYGLIAAIAIVGSIAGLIWSRKNKARKRRLRGIKSYTPASERSAAR</sequence>
<protein>
    <submittedName>
        <fullName evidence="2">Uncharacterized protein</fullName>
    </submittedName>
</protein>
<proteinExistence type="predicted"/>
<keyword evidence="3" id="KW-1185">Reference proteome</keyword>